<evidence type="ECO:0000256" key="8">
    <source>
        <dbReference type="ARBA" id="ARBA00042925"/>
    </source>
</evidence>
<dbReference type="EMBL" id="JAAWVQ010092255">
    <property type="protein sequence ID" value="MBN3279732.1"/>
    <property type="molecule type" value="Genomic_DNA"/>
</dbReference>
<evidence type="ECO:0000259" key="12">
    <source>
        <dbReference type="PROSITE" id="PS50238"/>
    </source>
</evidence>
<comment type="subcellular location">
    <subcellularLocation>
        <location evidence="2">Cytoplasm</location>
    </subcellularLocation>
    <subcellularLocation>
        <location evidence="1">Membrane</location>
        <topology evidence="1">Peripheral membrane protein</topology>
    </subcellularLocation>
</comment>
<dbReference type="CDD" id="cd13233">
    <property type="entry name" value="PH_ARHGAP9-like"/>
    <property type="match status" value="1"/>
</dbReference>
<gene>
    <name evidence="13" type="primary">Arhgap15</name>
    <name evidence="13" type="ORF">GTO93_0019131</name>
</gene>
<keyword evidence="3" id="KW-0343">GTPase activation</keyword>
<feature type="region of interest" description="Disordered" evidence="9">
    <location>
        <begin position="248"/>
        <end position="268"/>
    </location>
</feature>
<keyword evidence="5 10" id="KW-0472">Membrane</keyword>
<keyword evidence="10" id="KW-0812">Transmembrane</keyword>
<dbReference type="InterPro" id="IPR011993">
    <property type="entry name" value="PH-like_dom_sf"/>
</dbReference>
<dbReference type="InterPro" id="IPR008936">
    <property type="entry name" value="Rho_GTPase_activation_prot"/>
</dbReference>
<evidence type="ECO:0000259" key="11">
    <source>
        <dbReference type="PROSITE" id="PS50003"/>
    </source>
</evidence>
<proteinExistence type="predicted"/>
<dbReference type="PROSITE" id="PS50238">
    <property type="entry name" value="RHOGAP"/>
    <property type="match status" value="1"/>
</dbReference>
<dbReference type="Pfam" id="PF00169">
    <property type="entry name" value="PH"/>
    <property type="match status" value="1"/>
</dbReference>
<evidence type="ECO:0000313" key="14">
    <source>
        <dbReference type="Proteomes" id="UP001166093"/>
    </source>
</evidence>
<dbReference type="InterPro" id="IPR000198">
    <property type="entry name" value="RhoGAP_dom"/>
</dbReference>
<dbReference type="PROSITE" id="PS50003">
    <property type="entry name" value="PH_DOMAIN"/>
    <property type="match status" value="1"/>
</dbReference>
<dbReference type="InterPro" id="IPR001849">
    <property type="entry name" value="PH_domain"/>
</dbReference>
<keyword evidence="4" id="KW-0963">Cytoplasm</keyword>
<name>A0ABS2XZC2_POLSP</name>
<feature type="non-terminal residue" evidence="13">
    <location>
        <position position="1"/>
    </location>
</feature>
<dbReference type="SMART" id="SM00324">
    <property type="entry name" value="RhoGAP"/>
    <property type="match status" value="1"/>
</dbReference>
<accession>A0ABS2XZC2</accession>
<feature type="non-terminal residue" evidence="13">
    <location>
        <position position="512"/>
    </location>
</feature>
<evidence type="ECO:0000256" key="3">
    <source>
        <dbReference type="ARBA" id="ARBA00022468"/>
    </source>
</evidence>
<organism evidence="13 14">
    <name type="scientific">Polyodon spathula</name>
    <name type="common">North American paddlefish</name>
    <name type="synonym">Squalus spathula</name>
    <dbReference type="NCBI Taxonomy" id="7913"/>
    <lineage>
        <taxon>Eukaryota</taxon>
        <taxon>Metazoa</taxon>
        <taxon>Chordata</taxon>
        <taxon>Craniata</taxon>
        <taxon>Vertebrata</taxon>
        <taxon>Euteleostomi</taxon>
        <taxon>Actinopterygii</taxon>
        <taxon>Chondrostei</taxon>
        <taxon>Acipenseriformes</taxon>
        <taxon>Polyodontidae</taxon>
        <taxon>Polyodon</taxon>
    </lineage>
</organism>
<feature type="domain" description="Rho-GAP" evidence="12">
    <location>
        <begin position="318"/>
        <end position="507"/>
    </location>
</feature>
<dbReference type="PANTHER" id="PTHR23176">
    <property type="entry name" value="RHO/RAC/CDC GTPASE-ACTIVATING PROTEIN"/>
    <property type="match status" value="1"/>
</dbReference>
<feature type="domain" description="PH" evidence="11">
    <location>
        <begin position="96"/>
        <end position="206"/>
    </location>
</feature>
<dbReference type="Gene3D" id="1.10.555.10">
    <property type="entry name" value="Rho GTPase activation protein"/>
    <property type="match status" value="1"/>
</dbReference>
<sequence length="512" mass="58885">MTKEKTWKPPRIVQPNREIKVRTSVQNHTVYLGVVGGFVYTLSSSGPRYSVNVTLSLARLIRHGSYQKVFHYIIKHGIFQFFTLFSLLCFFVCLQDTEKSEYLNKAKIAEGGKKLRKNWASTWVVLDGKKLLFYKESKQQALTNLKTGCKPETVDLYGAQIEWTTEKSSRKNVFQITTSSGSEFLLQSENHASVFSWHNAIKNVIDGLVDQRSMCFFFCCLSKGTDGRLLHSNIRKSSSTELVNRCGESSPAVKETKPENRRSLKRKNSNRKAYTVSLITANLQHRMPYVVMNNQIGKVNTETFMILSFCVLDQVFGCHLAILCKREETTIPNFVRQCLKSVEERGLEVDGIYRVSGNLATIQKLRFVVDQEEKLNLDDSQWEDIHVVTGALKMFFRELPEPLFPFCFFEPFVEAIKMQDYRQRVQSIKKLVSQLPKPNHDTMKVLFRHLQKIIAKASENLMSTQGISIVFGPTLLWPQFDTGNMAVHMVYQNQIVELILIEYYEIFGPTDE</sequence>
<evidence type="ECO:0000256" key="1">
    <source>
        <dbReference type="ARBA" id="ARBA00004170"/>
    </source>
</evidence>
<dbReference type="Gene3D" id="2.30.29.30">
    <property type="entry name" value="Pleckstrin-homology domain (PH domain)/Phosphotyrosine-binding domain (PTB)"/>
    <property type="match status" value="1"/>
</dbReference>
<evidence type="ECO:0000256" key="10">
    <source>
        <dbReference type="SAM" id="Phobius"/>
    </source>
</evidence>
<dbReference type="InterPro" id="IPR050729">
    <property type="entry name" value="Rho-GAP"/>
</dbReference>
<evidence type="ECO:0000256" key="7">
    <source>
        <dbReference type="ARBA" id="ARBA00042482"/>
    </source>
</evidence>
<evidence type="ECO:0000256" key="4">
    <source>
        <dbReference type="ARBA" id="ARBA00022490"/>
    </source>
</evidence>
<keyword evidence="14" id="KW-1185">Reference proteome</keyword>
<dbReference type="SUPFAM" id="SSF48350">
    <property type="entry name" value="GTPase activation domain, GAP"/>
    <property type="match status" value="1"/>
</dbReference>
<dbReference type="CDD" id="cd04403">
    <property type="entry name" value="RhoGAP_ARHGAP27_15_12_9"/>
    <property type="match status" value="1"/>
</dbReference>
<evidence type="ECO:0000256" key="2">
    <source>
        <dbReference type="ARBA" id="ARBA00004496"/>
    </source>
</evidence>
<dbReference type="SMART" id="SM00233">
    <property type="entry name" value="PH"/>
    <property type="match status" value="1"/>
</dbReference>
<comment type="caution">
    <text evidence="13">The sequence shown here is derived from an EMBL/GenBank/DDBJ whole genome shotgun (WGS) entry which is preliminary data.</text>
</comment>
<dbReference type="SUPFAM" id="SSF50729">
    <property type="entry name" value="PH domain-like"/>
    <property type="match status" value="1"/>
</dbReference>
<keyword evidence="10" id="KW-1133">Transmembrane helix</keyword>
<dbReference type="PANTHER" id="PTHR23176:SF108">
    <property type="entry name" value="RHO GTPASE-ACTIVATING PROTEIN 15"/>
    <property type="match status" value="1"/>
</dbReference>
<evidence type="ECO:0000256" key="6">
    <source>
        <dbReference type="ARBA" id="ARBA00040777"/>
    </source>
</evidence>
<dbReference type="Proteomes" id="UP001166093">
    <property type="component" value="Unassembled WGS sequence"/>
</dbReference>
<evidence type="ECO:0000313" key="13">
    <source>
        <dbReference type="EMBL" id="MBN3279732.1"/>
    </source>
</evidence>
<protein>
    <recommendedName>
        <fullName evidence="6">Rho GTPase-activating protein 15</fullName>
    </recommendedName>
    <alternativeName>
        <fullName evidence="7">ArhGAP15</fullName>
    </alternativeName>
    <alternativeName>
        <fullName evidence="8">Rho-type GTPase-activating protein 15</fullName>
    </alternativeName>
</protein>
<evidence type="ECO:0000256" key="9">
    <source>
        <dbReference type="SAM" id="MobiDB-lite"/>
    </source>
</evidence>
<feature type="transmembrane region" description="Helical" evidence="10">
    <location>
        <begin position="69"/>
        <end position="94"/>
    </location>
</feature>
<evidence type="ECO:0000256" key="5">
    <source>
        <dbReference type="ARBA" id="ARBA00023136"/>
    </source>
</evidence>
<dbReference type="Pfam" id="PF00620">
    <property type="entry name" value="RhoGAP"/>
    <property type="match status" value="1"/>
</dbReference>
<reference evidence="13" key="1">
    <citation type="journal article" date="2021" name="Cell">
        <title>Tracing the genetic footprints of vertebrate landing in non-teleost ray-finned fishes.</title>
        <authorList>
            <person name="Bi X."/>
            <person name="Wang K."/>
            <person name="Yang L."/>
            <person name="Pan H."/>
            <person name="Jiang H."/>
            <person name="Wei Q."/>
            <person name="Fang M."/>
            <person name="Yu H."/>
            <person name="Zhu C."/>
            <person name="Cai Y."/>
            <person name="He Y."/>
            <person name="Gan X."/>
            <person name="Zeng H."/>
            <person name="Yu D."/>
            <person name="Zhu Y."/>
            <person name="Jiang H."/>
            <person name="Qiu Q."/>
            <person name="Yang H."/>
            <person name="Zhang Y.E."/>
            <person name="Wang W."/>
            <person name="Zhu M."/>
            <person name="He S."/>
            <person name="Zhang G."/>
        </authorList>
    </citation>
    <scope>NUCLEOTIDE SEQUENCE</scope>
    <source>
        <strain evidence="13">Pddl_001</strain>
    </source>
</reference>